<accession>A0A2P4ZBC7</accession>
<dbReference type="EMBL" id="JPDN02000048">
    <property type="protein sequence ID" value="PON21566.1"/>
    <property type="molecule type" value="Genomic_DNA"/>
</dbReference>
<dbReference type="PANTHER" id="PTHR23501:SF12">
    <property type="entry name" value="MAJOR FACILITATOR SUPERFAMILY (MFS) PROFILE DOMAIN-CONTAINING PROTEIN-RELATED"/>
    <property type="match status" value="1"/>
</dbReference>
<evidence type="ECO:0000256" key="7">
    <source>
        <dbReference type="SAM" id="Phobius"/>
    </source>
</evidence>
<feature type="domain" description="Major facilitator superfamily (MFS) profile" evidence="8">
    <location>
        <begin position="1"/>
        <end position="103"/>
    </location>
</feature>
<keyword evidence="6 7" id="KW-0472">Membrane</keyword>
<dbReference type="PANTHER" id="PTHR23501">
    <property type="entry name" value="MAJOR FACILITATOR SUPERFAMILY"/>
    <property type="match status" value="1"/>
</dbReference>
<dbReference type="PROSITE" id="PS50850">
    <property type="entry name" value="MFS"/>
    <property type="match status" value="1"/>
</dbReference>
<evidence type="ECO:0000256" key="4">
    <source>
        <dbReference type="ARBA" id="ARBA00022692"/>
    </source>
</evidence>
<dbReference type="Gene3D" id="1.20.1250.20">
    <property type="entry name" value="MFS general substrate transporter like domains"/>
    <property type="match status" value="1"/>
</dbReference>
<keyword evidence="5 7" id="KW-1133">Transmembrane helix</keyword>
<dbReference type="InterPro" id="IPR020846">
    <property type="entry name" value="MFS_dom"/>
</dbReference>
<comment type="subcellular location">
    <subcellularLocation>
        <location evidence="1">Membrane</location>
        <topology evidence="1">Multi-pass membrane protein</topology>
    </subcellularLocation>
</comment>
<evidence type="ECO:0000256" key="6">
    <source>
        <dbReference type="ARBA" id="ARBA00023136"/>
    </source>
</evidence>
<dbReference type="GO" id="GO:0005886">
    <property type="term" value="C:plasma membrane"/>
    <property type="evidence" value="ECO:0007669"/>
    <property type="project" value="TreeGrafter"/>
</dbReference>
<keyword evidence="10" id="KW-1185">Reference proteome</keyword>
<dbReference type="RefSeq" id="XP_018665709.1">
    <property type="nucleotide sequence ID" value="XM_018800877.1"/>
</dbReference>
<gene>
    <name evidence="9" type="ORF">TGAM01_v209597</name>
</gene>
<evidence type="ECO:0000259" key="8">
    <source>
        <dbReference type="PROSITE" id="PS50850"/>
    </source>
</evidence>
<dbReference type="GeneID" id="29980960"/>
<reference evidence="9 10" key="1">
    <citation type="journal article" date="2016" name="Genome Announc.">
        <title>Draft Whole-Genome Sequence of Trichoderma gamsii T6085, a Promising Biocontrol Agent of Fusarium Head Blight on Wheat.</title>
        <authorList>
            <person name="Baroncelli R."/>
            <person name="Zapparata A."/>
            <person name="Piaggeschi G."/>
            <person name="Sarrocco S."/>
            <person name="Vannacci G."/>
        </authorList>
    </citation>
    <scope>NUCLEOTIDE SEQUENCE [LARGE SCALE GENOMIC DNA]</scope>
    <source>
        <strain evidence="9 10">T6085</strain>
    </source>
</reference>
<evidence type="ECO:0000313" key="9">
    <source>
        <dbReference type="EMBL" id="PON21566.1"/>
    </source>
</evidence>
<comment type="similarity">
    <text evidence="2">Belongs to the major facilitator superfamily. TCR/Tet family.</text>
</comment>
<evidence type="ECO:0000313" key="10">
    <source>
        <dbReference type="Proteomes" id="UP000054821"/>
    </source>
</evidence>
<proteinExistence type="inferred from homology"/>
<keyword evidence="4 7" id="KW-0812">Transmembrane</keyword>
<keyword evidence="3" id="KW-0813">Transport</keyword>
<feature type="transmembrane region" description="Helical" evidence="7">
    <location>
        <begin position="76"/>
        <end position="101"/>
    </location>
</feature>
<evidence type="ECO:0000256" key="3">
    <source>
        <dbReference type="ARBA" id="ARBA00022448"/>
    </source>
</evidence>
<dbReference type="AlphaFoldDB" id="A0A2P4ZBC7"/>
<protein>
    <recommendedName>
        <fullName evidence="8">Major facilitator superfamily (MFS) profile domain-containing protein</fullName>
    </recommendedName>
</protein>
<dbReference type="Proteomes" id="UP000054821">
    <property type="component" value="Unassembled WGS sequence"/>
</dbReference>
<dbReference type="SUPFAM" id="SSF103473">
    <property type="entry name" value="MFS general substrate transporter"/>
    <property type="match status" value="1"/>
</dbReference>
<organism evidence="9 10">
    <name type="scientific">Trichoderma gamsii</name>
    <dbReference type="NCBI Taxonomy" id="398673"/>
    <lineage>
        <taxon>Eukaryota</taxon>
        <taxon>Fungi</taxon>
        <taxon>Dikarya</taxon>
        <taxon>Ascomycota</taxon>
        <taxon>Pezizomycotina</taxon>
        <taxon>Sordariomycetes</taxon>
        <taxon>Hypocreomycetidae</taxon>
        <taxon>Hypocreales</taxon>
        <taxon>Hypocreaceae</taxon>
        <taxon>Trichoderma</taxon>
    </lineage>
</organism>
<name>A0A2P4ZBC7_9HYPO</name>
<evidence type="ECO:0000256" key="2">
    <source>
        <dbReference type="ARBA" id="ARBA00007520"/>
    </source>
</evidence>
<feature type="transmembrane region" description="Helical" evidence="7">
    <location>
        <begin position="46"/>
        <end position="70"/>
    </location>
</feature>
<dbReference type="InterPro" id="IPR036259">
    <property type="entry name" value="MFS_trans_sf"/>
</dbReference>
<evidence type="ECO:0000256" key="1">
    <source>
        <dbReference type="ARBA" id="ARBA00004141"/>
    </source>
</evidence>
<sequence length="103" mass="10726">MPISNLFTSVVNALIVSRLLASMSGSDFYLRSLSIMPALMAPEKRGTFITIIGCSWGVGVVSGSVISGVFSVSPTTWGWMFCINLVIGASAISTGTVSTLCSV</sequence>
<comment type="caution">
    <text evidence="9">The sequence shown here is derived from an EMBL/GenBank/DDBJ whole genome shotgun (WGS) entry which is preliminary data.</text>
</comment>
<dbReference type="GO" id="GO:0022857">
    <property type="term" value="F:transmembrane transporter activity"/>
    <property type="evidence" value="ECO:0007669"/>
    <property type="project" value="InterPro"/>
</dbReference>
<evidence type="ECO:0000256" key="5">
    <source>
        <dbReference type="ARBA" id="ARBA00022989"/>
    </source>
</evidence>